<dbReference type="PANTHER" id="PTHR43153">
    <property type="entry name" value="ELECTRON TRANSFER FLAVOPROTEIN ALPHA"/>
    <property type="match status" value="1"/>
</dbReference>
<proteinExistence type="inferred from homology"/>
<dbReference type="InterPro" id="IPR014730">
    <property type="entry name" value="ETF_a/b_N"/>
</dbReference>
<dbReference type="AlphaFoldDB" id="E1YEI2"/>
<feature type="binding site" evidence="3">
    <location>
        <begin position="281"/>
        <end position="288"/>
    </location>
    <ligand>
        <name>FAD</name>
        <dbReference type="ChEBI" id="CHEBI:57692"/>
    </ligand>
</feature>
<dbReference type="EMBL" id="FR695871">
    <property type="protein sequence ID" value="CBX28976.1"/>
    <property type="molecule type" value="Genomic_DNA"/>
</dbReference>
<protein>
    <submittedName>
        <fullName evidence="5">Electron transfer flavoprotein subunit alpha</fullName>
    </submittedName>
</protein>
<evidence type="ECO:0000313" key="5">
    <source>
        <dbReference type="EMBL" id="CBX28976.1"/>
    </source>
</evidence>
<keyword evidence="2" id="KW-0249">Electron transport</keyword>
<dbReference type="CDD" id="cd01715">
    <property type="entry name" value="ETF_alpha"/>
    <property type="match status" value="1"/>
</dbReference>
<dbReference type="GO" id="GO:0033539">
    <property type="term" value="P:fatty acid beta-oxidation using acyl-CoA dehydrogenase"/>
    <property type="evidence" value="ECO:0007669"/>
    <property type="project" value="TreeGrafter"/>
</dbReference>
<dbReference type="SMART" id="SM00893">
    <property type="entry name" value="ETF"/>
    <property type="match status" value="1"/>
</dbReference>
<feature type="binding site" evidence="3">
    <location>
        <position position="302"/>
    </location>
    <ligand>
        <name>FAD</name>
        <dbReference type="ChEBI" id="CHEBI:57692"/>
    </ligand>
</feature>
<dbReference type="InterPro" id="IPR014731">
    <property type="entry name" value="ETF_asu_C"/>
</dbReference>
<dbReference type="PIRSF" id="PIRSF000089">
    <property type="entry name" value="Electra_flavoP_a"/>
    <property type="match status" value="1"/>
</dbReference>
<dbReference type="InterPro" id="IPR001308">
    <property type="entry name" value="ETF_a/FixB"/>
</dbReference>
<feature type="domain" description="Electron transfer flavoprotein alpha/beta-subunit N-terminal" evidence="4">
    <location>
        <begin position="13"/>
        <end position="203"/>
    </location>
</feature>
<dbReference type="PANTHER" id="PTHR43153:SF1">
    <property type="entry name" value="ELECTRON TRANSFER FLAVOPROTEIN SUBUNIT ALPHA, MITOCHONDRIAL"/>
    <property type="match status" value="1"/>
</dbReference>
<comment type="cofactor">
    <cofactor evidence="3">
        <name>FAD</name>
        <dbReference type="ChEBI" id="CHEBI:57692"/>
    </cofactor>
    <text evidence="3">Binds 1 FAD per dimer.</text>
</comment>
<organism evidence="5">
    <name type="scientific">uncultured Desulfobacterium sp</name>
    <dbReference type="NCBI Taxonomy" id="201089"/>
    <lineage>
        <taxon>Bacteria</taxon>
        <taxon>Pseudomonadati</taxon>
        <taxon>Thermodesulfobacteriota</taxon>
        <taxon>Desulfobacteria</taxon>
        <taxon>Desulfobacterales</taxon>
        <taxon>Desulfobacteriaceae</taxon>
        <taxon>Desulfobacterium</taxon>
        <taxon>environmental samples</taxon>
    </lineage>
</organism>
<keyword evidence="3" id="KW-0274">FAD</keyword>
<sequence length="338" mass="37571">MRTGTMKQKANDIWVFGDYRNYFQTRVTLQLLSRAGDLAVKTGSSVCAVVFGHNLDEYVNEYIAHGAHKVYVIEHSSLKKYSMENYVWLMEKLAKEYKPDIVLVGATSFGREFAPRLAKLLGTGLTADCVGLDINEQGILVQTAPAFGGNLLAEIITPERRPQMATVRPGTFQEIPHDYERKGQVIKIPLPKDLSKERLRLVHYQRKPHRGQRIEDADVVVCGGRGMGGKNRFKKLFELARLLGGEVGATRPVVYADWADPELLVGQAGKHINPNVLFSFGVSGAIQHTAAIRDAELIIAINKNPNATMMKKADVAIVADANQLCMALIKELKKRMRS</sequence>
<dbReference type="Pfam" id="PF01012">
    <property type="entry name" value="ETF"/>
    <property type="match status" value="1"/>
</dbReference>
<dbReference type="Pfam" id="PF00766">
    <property type="entry name" value="ETF_alpha"/>
    <property type="match status" value="1"/>
</dbReference>
<evidence type="ECO:0000256" key="1">
    <source>
        <dbReference type="ARBA" id="ARBA00005817"/>
    </source>
</evidence>
<dbReference type="Gene3D" id="3.40.50.620">
    <property type="entry name" value="HUPs"/>
    <property type="match status" value="1"/>
</dbReference>
<evidence type="ECO:0000256" key="2">
    <source>
        <dbReference type="ARBA" id="ARBA00022982"/>
    </source>
</evidence>
<dbReference type="GO" id="GO:0050660">
    <property type="term" value="F:flavin adenine dinucleotide binding"/>
    <property type="evidence" value="ECO:0007669"/>
    <property type="project" value="InterPro"/>
</dbReference>
<name>E1YEI2_9BACT</name>
<gene>
    <name evidence="5" type="ORF">N47_P16810</name>
</gene>
<dbReference type="GO" id="GO:0009055">
    <property type="term" value="F:electron transfer activity"/>
    <property type="evidence" value="ECO:0007669"/>
    <property type="project" value="InterPro"/>
</dbReference>
<dbReference type="InterPro" id="IPR029035">
    <property type="entry name" value="DHS-like_NAD/FAD-binding_dom"/>
</dbReference>
<dbReference type="SUPFAM" id="SSF52467">
    <property type="entry name" value="DHS-like NAD/FAD-binding domain"/>
    <property type="match status" value="1"/>
</dbReference>
<evidence type="ECO:0000259" key="4">
    <source>
        <dbReference type="SMART" id="SM00893"/>
    </source>
</evidence>
<accession>E1YEI2</accession>
<keyword evidence="3" id="KW-0285">Flavoprotein</keyword>
<dbReference type="InterPro" id="IPR014729">
    <property type="entry name" value="Rossmann-like_a/b/a_fold"/>
</dbReference>
<evidence type="ECO:0000256" key="3">
    <source>
        <dbReference type="PIRSR" id="PIRSR000089-1"/>
    </source>
</evidence>
<reference evidence="5" key="1">
    <citation type="journal article" date="2011" name="Environ. Microbiol.">
        <title>Genomic insights into the metabolic potential of the polycyclic aromatic hydrocarbon degrading sulfate-reducing Deltaproteobacterium N47.</title>
        <authorList>
            <person name="Bergmann F."/>
            <person name="Selesi D."/>
            <person name="Weinmaier T."/>
            <person name="Tischler P."/>
            <person name="Rattei T."/>
            <person name="Meckenstock R.U."/>
        </authorList>
    </citation>
    <scope>NUCLEOTIDE SEQUENCE</scope>
</reference>
<dbReference type="SUPFAM" id="SSF52402">
    <property type="entry name" value="Adenine nucleotide alpha hydrolases-like"/>
    <property type="match status" value="1"/>
</dbReference>
<comment type="similarity">
    <text evidence="1">Belongs to the ETF alpha-subunit/FixB family.</text>
</comment>
<feature type="binding site" evidence="3">
    <location>
        <position position="225"/>
    </location>
    <ligand>
        <name>FAD</name>
        <dbReference type="ChEBI" id="CHEBI:57692"/>
    </ligand>
</feature>
<feature type="binding site" evidence="3">
    <location>
        <begin position="250"/>
        <end position="251"/>
    </location>
    <ligand>
        <name>FAD</name>
        <dbReference type="ChEBI" id="CHEBI:57692"/>
    </ligand>
</feature>
<keyword evidence="2" id="KW-0813">Transport</keyword>
<dbReference type="InterPro" id="IPR033947">
    <property type="entry name" value="ETF_alpha_N"/>
</dbReference>
<dbReference type="Gene3D" id="3.40.50.1220">
    <property type="entry name" value="TPP-binding domain"/>
    <property type="match status" value="1"/>
</dbReference>